<comment type="caution">
    <text evidence="2">The sequence shown here is derived from an EMBL/GenBank/DDBJ whole genome shotgun (WGS) entry which is preliminary data.</text>
</comment>
<reference evidence="2 3" key="1">
    <citation type="submission" date="2024-04" db="EMBL/GenBank/DDBJ databases">
        <title>Phyllosticta paracitricarpa is synonymous to the EU quarantine fungus P. citricarpa based on phylogenomic analyses.</title>
        <authorList>
            <consortium name="Lawrence Berkeley National Laboratory"/>
            <person name="Van ingen-buijs V.A."/>
            <person name="Van westerhoven A.C."/>
            <person name="Haridas S."/>
            <person name="Skiadas P."/>
            <person name="Martin F."/>
            <person name="Groenewald J.Z."/>
            <person name="Crous P.W."/>
            <person name="Seidl M.F."/>
        </authorList>
    </citation>
    <scope>NUCLEOTIDE SEQUENCE [LARGE SCALE GENOMIC DNA]</scope>
    <source>
        <strain evidence="2 3">CPC 17464</strain>
    </source>
</reference>
<keyword evidence="1" id="KW-0812">Transmembrane</keyword>
<organism evidence="2 3">
    <name type="scientific">Phyllosticta citribraziliensis</name>
    <dbReference type="NCBI Taxonomy" id="989973"/>
    <lineage>
        <taxon>Eukaryota</taxon>
        <taxon>Fungi</taxon>
        <taxon>Dikarya</taxon>
        <taxon>Ascomycota</taxon>
        <taxon>Pezizomycotina</taxon>
        <taxon>Dothideomycetes</taxon>
        <taxon>Dothideomycetes incertae sedis</taxon>
        <taxon>Botryosphaeriales</taxon>
        <taxon>Phyllostictaceae</taxon>
        <taxon>Phyllosticta</taxon>
    </lineage>
</organism>
<keyword evidence="1" id="KW-1133">Transmembrane helix</keyword>
<feature type="transmembrane region" description="Helical" evidence="1">
    <location>
        <begin position="7"/>
        <end position="29"/>
    </location>
</feature>
<feature type="transmembrane region" description="Helical" evidence="1">
    <location>
        <begin position="82"/>
        <end position="101"/>
    </location>
</feature>
<keyword evidence="1" id="KW-0472">Membrane</keyword>
<name>A0ABR1M685_9PEZI</name>
<dbReference type="GeneID" id="92027449"/>
<gene>
    <name evidence="2" type="ORF">J3D65DRAFT_216982</name>
</gene>
<evidence type="ECO:0000313" key="2">
    <source>
        <dbReference type="EMBL" id="KAK7542464.1"/>
    </source>
</evidence>
<dbReference type="EMBL" id="JBBPEH010000002">
    <property type="protein sequence ID" value="KAK7542464.1"/>
    <property type="molecule type" value="Genomic_DNA"/>
</dbReference>
<dbReference type="Proteomes" id="UP001360953">
    <property type="component" value="Unassembled WGS sequence"/>
</dbReference>
<keyword evidence="3" id="KW-1185">Reference proteome</keyword>
<proteinExistence type="predicted"/>
<evidence type="ECO:0000256" key="1">
    <source>
        <dbReference type="SAM" id="Phobius"/>
    </source>
</evidence>
<protein>
    <submittedName>
        <fullName evidence="2">Uncharacterized protein</fullName>
    </submittedName>
</protein>
<evidence type="ECO:0000313" key="3">
    <source>
        <dbReference type="Proteomes" id="UP001360953"/>
    </source>
</evidence>
<sequence>MPQPPPAISSVPVVTLFSFVLLAVFLFLFHQCTMPPLRDRRCVVRRRGKPPCLYTVLIPAPPCDGRCRWRGATGVCLPSPSLFSSLLAVTILSFSVFQFLGKSKGGLGSGQGGMMMRPLHAWPPLGHYEGSGSVSGEAFLRYFAPTVAKQVGSFCFDVGRRFALCVLFSQ</sequence>
<dbReference type="RefSeq" id="XP_066658757.1">
    <property type="nucleotide sequence ID" value="XM_066794543.1"/>
</dbReference>
<accession>A0ABR1M685</accession>